<keyword evidence="5" id="KW-0239">DNA-directed DNA polymerase</keyword>
<dbReference type="RefSeq" id="WP_132089489.1">
    <property type="nucleotide sequence ID" value="NZ_JANKAQ010000003.1"/>
</dbReference>
<dbReference type="Pfam" id="PF11799">
    <property type="entry name" value="IMS_C"/>
    <property type="match status" value="1"/>
</dbReference>
<dbReference type="SUPFAM" id="SSF56672">
    <property type="entry name" value="DNA/RNA polymerases"/>
    <property type="match status" value="1"/>
</dbReference>
<protein>
    <submittedName>
        <fullName evidence="7">DNA polymerase V</fullName>
    </submittedName>
</protein>
<dbReference type="OrthoDB" id="9808813at2"/>
<dbReference type="InterPro" id="IPR001126">
    <property type="entry name" value="UmuC"/>
</dbReference>
<evidence type="ECO:0000256" key="3">
    <source>
        <dbReference type="ARBA" id="ARBA00022695"/>
    </source>
</evidence>
<dbReference type="EMBL" id="SLXA01000003">
    <property type="protein sequence ID" value="TCO85340.1"/>
    <property type="molecule type" value="Genomic_DNA"/>
</dbReference>
<dbReference type="PANTHER" id="PTHR11076">
    <property type="entry name" value="DNA REPAIR POLYMERASE UMUC / TRANSFERASE FAMILY MEMBER"/>
    <property type="match status" value="1"/>
</dbReference>
<dbReference type="GO" id="GO:0003684">
    <property type="term" value="F:damaged DNA binding"/>
    <property type="evidence" value="ECO:0007669"/>
    <property type="project" value="InterPro"/>
</dbReference>
<comment type="similarity">
    <text evidence="1">Belongs to the DNA polymerase type-Y family.</text>
</comment>
<keyword evidence="3" id="KW-0548">Nucleotidyltransferase</keyword>
<accession>A0A4R2LNJ2</accession>
<dbReference type="GO" id="GO:0006281">
    <property type="term" value="P:DNA repair"/>
    <property type="evidence" value="ECO:0007669"/>
    <property type="project" value="InterPro"/>
</dbReference>
<evidence type="ECO:0000256" key="4">
    <source>
        <dbReference type="ARBA" id="ARBA00022763"/>
    </source>
</evidence>
<dbReference type="PROSITE" id="PS50173">
    <property type="entry name" value="UMUC"/>
    <property type="match status" value="1"/>
</dbReference>
<proteinExistence type="inferred from homology"/>
<keyword evidence="8" id="KW-1185">Reference proteome</keyword>
<dbReference type="InterPro" id="IPR017961">
    <property type="entry name" value="DNA_pol_Y-fam_little_finger"/>
</dbReference>
<keyword evidence="4" id="KW-0227">DNA damage</keyword>
<dbReference type="Pfam" id="PF00817">
    <property type="entry name" value="IMS"/>
    <property type="match status" value="1"/>
</dbReference>
<dbReference type="InterPro" id="IPR043128">
    <property type="entry name" value="Rev_trsase/Diguanyl_cyclase"/>
</dbReference>
<dbReference type="Proteomes" id="UP000295711">
    <property type="component" value="Unassembled WGS sequence"/>
</dbReference>
<organism evidence="7 8">
    <name type="scientific">Frisingicoccus caecimuris</name>
    <dbReference type="NCBI Taxonomy" id="1796636"/>
    <lineage>
        <taxon>Bacteria</taxon>
        <taxon>Bacillati</taxon>
        <taxon>Bacillota</taxon>
        <taxon>Clostridia</taxon>
        <taxon>Lachnospirales</taxon>
        <taxon>Lachnospiraceae</taxon>
        <taxon>Frisingicoccus</taxon>
    </lineage>
</organism>
<dbReference type="Gene3D" id="3.40.1170.60">
    <property type="match status" value="1"/>
</dbReference>
<evidence type="ECO:0000259" key="6">
    <source>
        <dbReference type="PROSITE" id="PS50173"/>
    </source>
</evidence>
<dbReference type="Gene3D" id="3.30.70.270">
    <property type="match status" value="1"/>
</dbReference>
<dbReference type="GO" id="GO:0003887">
    <property type="term" value="F:DNA-directed DNA polymerase activity"/>
    <property type="evidence" value="ECO:0007669"/>
    <property type="project" value="UniProtKB-KW"/>
</dbReference>
<dbReference type="GO" id="GO:0042276">
    <property type="term" value="P:error-prone translesion synthesis"/>
    <property type="evidence" value="ECO:0007669"/>
    <property type="project" value="TreeGrafter"/>
</dbReference>
<dbReference type="Gene3D" id="1.10.150.20">
    <property type="entry name" value="5' to 3' exonuclease, C-terminal subdomain"/>
    <property type="match status" value="1"/>
</dbReference>
<evidence type="ECO:0000256" key="5">
    <source>
        <dbReference type="ARBA" id="ARBA00022932"/>
    </source>
</evidence>
<feature type="domain" description="UmuC" evidence="6">
    <location>
        <begin position="5"/>
        <end position="216"/>
    </location>
</feature>
<gene>
    <name evidence="7" type="ORF">EV212_10361</name>
</gene>
<name>A0A4R2LNJ2_9FIRM</name>
<reference evidence="7 8" key="1">
    <citation type="submission" date="2019-03" db="EMBL/GenBank/DDBJ databases">
        <title>Genomic Encyclopedia of Type Strains, Phase IV (KMG-IV): sequencing the most valuable type-strain genomes for metagenomic binning, comparative biology and taxonomic classification.</title>
        <authorList>
            <person name="Goeker M."/>
        </authorList>
    </citation>
    <scope>NUCLEOTIDE SEQUENCE [LARGE SCALE GENOMIC DNA]</scope>
    <source>
        <strain evidence="7 8">DSM 28559</strain>
    </source>
</reference>
<dbReference type="GO" id="GO:0009432">
    <property type="term" value="P:SOS response"/>
    <property type="evidence" value="ECO:0007669"/>
    <property type="project" value="TreeGrafter"/>
</dbReference>
<dbReference type="InterPro" id="IPR050116">
    <property type="entry name" value="DNA_polymerase-Y"/>
</dbReference>
<keyword evidence="2" id="KW-0515">Mutator protein</keyword>
<evidence type="ECO:0000256" key="2">
    <source>
        <dbReference type="ARBA" id="ARBA00022457"/>
    </source>
</evidence>
<dbReference type="AlphaFoldDB" id="A0A4R2LNJ2"/>
<keyword evidence="5" id="KW-0808">Transferase</keyword>
<dbReference type="InterPro" id="IPR043502">
    <property type="entry name" value="DNA/RNA_pol_sf"/>
</dbReference>
<evidence type="ECO:0000313" key="8">
    <source>
        <dbReference type="Proteomes" id="UP000295711"/>
    </source>
</evidence>
<evidence type="ECO:0000256" key="1">
    <source>
        <dbReference type="ARBA" id="ARBA00010945"/>
    </source>
</evidence>
<dbReference type="GO" id="GO:0005829">
    <property type="term" value="C:cytosol"/>
    <property type="evidence" value="ECO:0007669"/>
    <property type="project" value="TreeGrafter"/>
</dbReference>
<comment type="caution">
    <text evidence="7">The sequence shown here is derived from an EMBL/GenBank/DDBJ whole genome shotgun (WGS) entry which is preliminary data.</text>
</comment>
<evidence type="ECO:0000313" key="7">
    <source>
        <dbReference type="EMBL" id="TCO85340.1"/>
    </source>
</evidence>
<sequence>MSNIYIAIDLKSFYASVECVERGLDPLTANLVVADESRTDKTICLAVSPSLKAYGIPGRPRLFEVKQKLEQIKASTGKTIDFIIATPQMQRYIDVSADIYNIYLKYISPSDIHVYSIDEVFMDVTSYQSVYQNSDGTSMSPHDLAKAIILDVLKQTGITATAGIGTNLYLAKIAMDIVAKHVDADRDGVRIAELNEMDYRKLLWDHRPLTAFWRIGNGIAKRLSANAMYTMGDVAMMSLHNEDLLFRLFGIDAELLIDHAWGVEPVTMEDIKNYKPDSNSIGSGQVLSCAYSKDKGRLVVHEMTDSLALDLVDKGLVTNQIVLHIGYDRNSENYSGPTHIDHFGQSVPKPAHGSVNLNSYTSSAMELGTTALSLYDRIVDPNLSIHRLSVTFNNVIDESRAVTYVQYDLFTTPEEIDEKERILKRDRKLQQAILDIQKKYGKNAILKGMSLEEGATAIERNNQIGGHRA</sequence>
<dbReference type="PANTHER" id="PTHR11076:SF35">
    <property type="entry name" value="DNA REPAIR PROTEIN HOMOLOG YOBH"/>
    <property type="match status" value="1"/>
</dbReference>